<keyword evidence="13" id="KW-0031">Aminopeptidase</keyword>
<evidence type="ECO:0000259" key="12">
    <source>
        <dbReference type="Pfam" id="PF17900"/>
    </source>
</evidence>
<evidence type="ECO:0000256" key="3">
    <source>
        <dbReference type="ARBA" id="ARBA00010136"/>
    </source>
</evidence>
<comment type="catalytic activity">
    <reaction evidence="1">
        <text>Release of an N-terminal amino acid, Xaa-|-Yaa- from a peptide, amide or arylamide. Xaa is preferably Ala, but may be most amino acids including Pro (slow action). When a terminal hydrophobic residue is followed by a prolyl residue, the two may be released as an intact Xaa-Pro dipeptide.</text>
        <dbReference type="EC" id="3.4.11.2"/>
    </reaction>
</comment>
<evidence type="ECO:0000256" key="6">
    <source>
        <dbReference type="ARBA" id="ARBA00022670"/>
    </source>
</evidence>
<evidence type="ECO:0000256" key="4">
    <source>
        <dbReference type="ARBA" id="ARBA00012564"/>
    </source>
</evidence>
<dbReference type="SUPFAM" id="SSF55486">
    <property type="entry name" value="Metalloproteases ('zincins'), catalytic domain"/>
    <property type="match status" value="1"/>
</dbReference>
<dbReference type="AlphaFoldDB" id="A0A4R6SRK1"/>
<keyword evidence="6" id="KW-0645">Protease</keyword>
<dbReference type="InterPro" id="IPR042097">
    <property type="entry name" value="Aminopeptidase_N-like_N_sf"/>
</dbReference>
<dbReference type="Pfam" id="PF17900">
    <property type="entry name" value="Peptidase_M1_N"/>
    <property type="match status" value="1"/>
</dbReference>
<dbReference type="GO" id="GO:0042277">
    <property type="term" value="F:peptide binding"/>
    <property type="evidence" value="ECO:0007669"/>
    <property type="project" value="TreeGrafter"/>
</dbReference>
<gene>
    <name evidence="13" type="ORF">ATK78_4003</name>
</gene>
<dbReference type="GO" id="GO:0006508">
    <property type="term" value="P:proteolysis"/>
    <property type="evidence" value="ECO:0007669"/>
    <property type="project" value="UniProtKB-KW"/>
</dbReference>
<feature type="domain" description="Aminopeptidase N-like N-terminal" evidence="12">
    <location>
        <begin position="105"/>
        <end position="210"/>
    </location>
</feature>
<feature type="domain" description="Peptidase M1 membrane alanine aminopeptidase" evidence="11">
    <location>
        <begin position="254"/>
        <end position="464"/>
    </location>
</feature>
<dbReference type="InterPro" id="IPR050344">
    <property type="entry name" value="Peptidase_M1_aminopeptidases"/>
</dbReference>
<evidence type="ECO:0000256" key="10">
    <source>
        <dbReference type="ARBA" id="ARBA00023049"/>
    </source>
</evidence>
<dbReference type="EC" id="3.4.11.2" evidence="4"/>
<dbReference type="PROSITE" id="PS51257">
    <property type="entry name" value="PROKAR_LIPOPROTEIN"/>
    <property type="match status" value="1"/>
</dbReference>
<evidence type="ECO:0000259" key="11">
    <source>
        <dbReference type="Pfam" id="PF01433"/>
    </source>
</evidence>
<dbReference type="EMBL" id="SNYC01000007">
    <property type="protein sequence ID" value="TDQ06987.1"/>
    <property type="molecule type" value="Genomic_DNA"/>
</dbReference>
<dbReference type="Gene3D" id="1.10.390.10">
    <property type="entry name" value="Neutral Protease Domain 2"/>
    <property type="match status" value="1"/>
</dbReference>
<keyword evidence="7" id="KW-0479">Metal-binding</keyword>
<dbReference type="PANTHER" id="PTHR11533">
    <property type="entry name" value="PROTEASE M1 ZINC METALLOPROTEASE"/>
    <property type="match status" value="1"/>
</dbReference>
<dbReference type="GO" id="GO:0016285">
    <property type="term" value="F:alanyl aminopeptidase activity"/>
    <property type="evidence" value="ECO:0007669"/>
    <property type="project" value="UniProtKB-EC"/>
</dbReference>
<protein>
    <recommendedName>
        <fullName evidence="5">Aminopeptidase N</fullName>
        <ecNumber evidence="4">3.4.11.2</ecNumber>
    </recommendedName>
</protein>
<dbReference type="GO" id="GO:0008270">
    <property type="term" value="F:zinc ion binding"/>
    <property type="evidence" value="ECO:0007669"/>
    <property type="project" value="InterPro"/>
</dbReference>
<dbReference type="RefSeq" id="WP_133577809.1">
    <property type="nucleotide sequence ID" value="NZ_SNYC01000007.1"/>
</dbReference>
<dbReference type="PRINTS" id="PR00756">
    <property type="entry name" value="ALADIPTASE"/>
</dbReference>
<evidence type="ECO:0000256" key="9">
    <source>
        <dbReference type="ARBA" id="ARBA00022833"/>
    </source>
</evidence>
<keyword evidence="10" id="KW-0482">Metalloprotease</keyword>
<dbReference type="InterPro" id="IPR027268">
    <property type="entry name" value="Peptidase_M4/M1_CTD_sf"/>
</dbReference>
<evidence type="ECO:0000313" key="14">
    <source>
        <dbReference type="Proteomes" id="UP000295620"/>
    </source>
</evidence>
<name>A0A4R6SRK1_9SPHI</name>
<proteinExistence type="inferred from homology"/>
<dbReference type="GO" id="GO:0043171">
    <property type="term" value="P:peptide catabolic process"/>
    <property type="evidence" value="ECO:0007669"/>
    <property type="project" value="TreeGrafter"/>
</dbReference>
<evidence type="ECO:0000256" key="8">
    <source>
        <dbReference type="ARBA" id="ARBA00022801"/>
    </source>
</evidence>
<evidence type="ECO:0000313" key="13">
    <source>
        <dbReference type="EMBL" id="TDQ06987.1"/>
    </source>
</evidence>
<dbReference type="GO" id="GO:0016020">
    <property type="term" value="C:membrane"/>
    <property type="evidence" value="ECO:0007669"/>
    <property type="project" value="TreeGrafter"/>
</dbReference>
<dbReference type="GO" id="GO:0070006">
    <property type="term" value="F:metalloaminopeptidase activity"/>
    <property type="evidence" value="ECO:0007669"/>
    <property type="project" value="TreeGrafter"/>
</dbReference>
<dbReference type="CDD" id="cd09602">
    <property type="entry name" value="M1_APN"/>
    <property type="match status" value="1"/>
</dbReference>
<dbReference type="GO" id="GO:0005737">
    <property type="term" value="C:cytoplasm"/>
    <property type="evidence" value="ECO:0007669"/>
    <property type="project" value="TreeGrafter"/>
</dbReference>
<evidence type="ECO:0000256" key="5">
    <source>
        <dbReference type="ARBA" id="ARBA00015611"/>
    </source>
</evidence>
<accession>A0A4R6SRK1</accession>
<dbReference type="OrthoDB" id="100605at2"/>
<comment type="cofactor">
    <cofactor evidence="2">
        <name>Zn(2+)</name>
        <dbReference type="ChEBI" id="CHEBI:29105"/>
    </cofactor>
</comment>
<dbReference type="PANTHER" id="PTHR11533:SF299">
    <property type="entry name" value="AMINOPEPTIDASE"/>
    <property type="match status" value="1"/>
</dbReference>
<dbReference type="Pfam" id="PF01433">
    <property type="entry name" value="Peptidase_M1"/>
    <property type="match status" value="1"/>
</dbReference>
<dbReference type="Gene3D" id="2.60.40.1730">
    <property type="entry name" value="tricorn interacting facor f3 domain"/>
    <property type="match status" value="1"/>
</dbReference>
<dbReference type="InterPro" id="IPR001930">
    <property type="entry name" value="Peptidase_M1"/>
</dbReference>
<keyword evidence="8" id="KW-0378">Hydrolase</keyword>
<comment type="similarity">
    <text evidence="3">Belongs to the peptidase M1 family.</text>
</comment>
<dbReference type="GO" id="GO:0005615">
    <property type="term" value="C:extracellular space"/>
    <property type="evidence" value="ECO:0007669"/>
    <property type="project" value="TreeGrafter"/>
</dbReference>
<dbReference type="Proteomes" id="UP000295620">
    <property type="component" value="Unassembled WGS sequence"/>
</dbReference>
<keyword evidence="9" id="KW-0862">Zinc</keyword>
<dbReference type="InterPro" id="IPR014782">
    <property type="entry name" value="Peptidase_M1_dom"/>
</dbReference>
<dbReference type="InterPro" id="IPR045357">
    <property type="entry name" value="Aminopeptidase_N-like_N"/>
</dbReference>
<reference evidence="13 14" key="1">
    <citation type="submission" date="2019-03" db="EMBL/GenBank/DDBJ databases">
        <title>Genomic Encyclopedia of Archaeal and Bacterial Type Strains, Phase II (KMG-II): from individual species to whole genera.</title>
        <authorList>
            <person name="Goeker M."/>
        </authorList>
    </citation>
    <scope>NUCLEOTIDE SEQUENCE [LARGE SCALE GENOMIC DNA]</scope>
    <source>
        <strain evidence="13 14">DSM 19035</strain>
    </source>
</reference>
<evidence type="ECO:0000256" key="2">
    <source>
        <dbReference type="ARBA" id="ARBA00001947"/>
    </source>
</evidence>
<keyword evidence="14" id="KW-1185">Reference proteome</keyword>
<comment type="caution">
    <text evidence="13">The sequence shown here is derived from an EMBL/GenBank/DDBJ whole genome shotgun (WGS) entry which is preliminary data.</text>
</comment>
<evidence type="ECO:0000256" key="1">
    <source>
        <dbReference type="ARBA" id="ARBA00000098"/>
    </source>
</evidence>
<evidence type="ECO:0000256" key="7">
    <source>
        <dbReference type="ARBA" id="ARBA00022723"/>
    </source>
</evidence>
<organism evidence="13 14">
    <name type="scientific">Pedobacter metabolipauper</name>
    <dbReference type="NCBI Taxonomy" id="425513"/>
    <lineage>
        <taxon>Bacteria</taxon>
        <taxon>Pseudomonadati</taxon>
        <taxon>Bacteroidota</taxon>
        <taxon>Sphingobacteriia</taxon>
        <taxon>Sphingobacteriales</taxon>
        <taxon>Sphingobacteriaceae</taxon>
        <taxon>Pedobacter</taxon>
    </lineage>
</organism>
<sequence>MVHIRTVLPIAALFFFSCSGLKHHTDPGLENGVSKTLAIYRKSVLSQINYALQLDIPGERKSAIGAKETVTFQLSANKYPLQLDFREDARKITALSVNNEIIAVHHDQEHLIIDQKYLRVGENRIKMDFQAGEGALNRNADYLYTLFVPDRARTVFPCFDQPDLKATYTLSLKIPADWKAVANAALEDSVLLNGRKTYRFKESDTISTYLFAFAAGKFDLATGNTGGMTADFLYRETDTAKIKSSVKEVFTIHDSSLKYLEHWTGIAFPFQKFGFVAIPDFQFGGMEHPGAIQYKSASLFLDGGATKDQINARSNLIAHETAHMWFGDLVTMNWFTDVWMKEVFANFMADKSMEQATGKEVFDLKFLVDHFTAAYGIDRSRGANPIRQDLSNLKDAGTMYGNIIYHKAPVMMRQLERLMGKDKFQEGVREYLRKFANGNASWPDLIAILDKYADADLQQWNKVWVNESGRPVVSYTMEQQNNIITRFNIKQAPEYGAARIWPQLFEVTFYYKGSQKELTVNLTSAGMDLKEAEGMDVPLFVLFNSSGQGYGVWPLDKNMFADLYTIDKPLNRASAYISLYENMLNGRSVKPKELLDLFVGGLQKEKEELNLKLITNYISTIYWEFIFAADRNELTAALETALWQAMLLQSEPNHKKLLFKTYQDVFLTKSARDNVYEVWKDQKAPAGLKLTEDDYTSMAFSLALRDDADASILAQQLKRITNADRRKRFEFMMPAVSSSVAERDSFFKSLELKANREKEANVASALYYLHHPLRQATSIKYLGKSLDLLNEIQTTGDIFFPQNWLQSTFGYYQSPEAVQIVTAFLKKNPDYNPKLTAKILQTTDNLFRAEQLLKKN</sequence>
<dbReference type="SUPFAM" id="SSF63737">
    <property type="entry name" value="Leukotriene A4 hydrolase N-terminal domain"/>
    <property type="match status" value="1"/>
</dbReference>